<dbReference type="GO" id="GO:0003746">
    <property type="term" value="F:translation elongation factor activity"/>
    <property type="evidence" value="ECO:0007669"/>
    <property type="project" value="UniProtKB-KW"/>
</dbReference>
<protein>
    <submittedName>
        <fullName evidence="1">GreA/GreB family elongation factor</fullName>
    </submittedName>
</protein>
<sequence>MRILRFSCFDMNKTHVIEHLRFALESQLYRAKEAAKAAHDAATHEESVAETQYDTLGLEAAYLAQGQAERVNECYRDIQAFNTVFKETEFPKVREGALVSLIDDQDQQKWFFIGPSSGGLSVTVKEHTIYVVTREAPLGKKLLGKKVDDEVELVIGDKKQFYTIDKLI</sequence>
<dbReference type="SUPFAM" id="SSF54534">
    <property type="entry name" value="FKBP-like"/>
    <property type="match status" value="1"/>
</dbReference>
<keyword evidence="2" id="KW-1185">Reference proteome</keyword>
<organism evidence="1 2">
    <name type="scientific">Pseudoalteromonas lipolytica</name>
    <dbReference type="NCBI Taxonomy" id="570156"/>
    <lineage>
        <taxon>Bacteria</taxon>
        <taxon>Pseudomonadati</taxon>
        <taxon>Pseudomonadota</taxon>
        <taxon>Gammaproteobacteria</taxon>
        <taxon>Alteromonadales</taxon>
        <taxon>Pseudoalteromonadaceae</taxon>
        <taxon>Pseudoalteromonas</taxon>
    </lineage>
</organism>
<dbReference type="InterPro" id="IPR036953">
    <property type="entry name" value="GreA/GreB_C_sf"/>
</dbReference>
<comment type="caution">
    <text evidence="1">The sequence shown here is derived from an EMBL/GenBank/DDBJ whole genome shotgun (WGS) entry which is preliminary data.</text>
</comment>
<evidence type="ECO:0000313" key="1">
    <source>
        <dbReference type="EMBL" id="SFT34043.1"/>
    </source>
</evidence>
<name>A0ABY1G841_9GAMM</name>
<reference evidence="1 2" key="1">
    <citation type="submission" date="2016-10" db="EMBL/GenBank/DDBJ databases">
        <authorList>
            <person name="Varghese N."/>
            <person name="Submissions S."/>
        </authorList>
    </citation>
    <scope>NUCLEOTIDE SEQUENCE [LARGE SCALE GENOMIC DNA]</scope>
    <source>
        <strain evidence="1 2">CGMCC 1.8499</strain>
    </source>
</reference>
<proteinExistence type="predicted"/>
<dbReference type="EMBL" id="FPAZ01000001">
    <property type="protein sequence ID" value="SFT34043.1"/>
    <property type="molecule type" value="Genomic_DNA"/>
</dbReference>
<gene>
    <name evidence="1" type="ORF">SAMN04487854_101192</name>
</gene>
<dbReference type="Gene3D" id="3.10.50.30">
    <property type="entry name" value="Transcription elongation factor, GreA/GreB, C-terminal domain"/>
    <property type="match status" value="1"/>
</dbReference>
<evidence type="ECO:0000313" key="2">
    <source>
        <dbReference type="Proteomes" id="UP000183805"/>
    </source>
</evidence>
<accession>A0ABY1G841</accession>
<dbReference type="Proteomes" id="UP000183805">
    <property type="component" value="Unassembled WGS sequence"/>
</dbReference>
<keyword evidence="1" id="KW-0251">Elongation factor</keyword>
<keyword evidence="1" id="KW-0648">Protein biosynthesis</keyword>